<dbReference type="Proteomes" id="UP001156102">
    <property type="component" value="Unassembled WGS sequence"/>
</dbReference>
<dbReference type="RefSeq" id="WP_254759525.1">
    <property type="nucleotide sequence ID" value="NZ_JANCLT010000006.1"/>
</dbReference>
<keyword evidence="1" id="KW-1133">Transmembrane helix</keyword>
<feature type="transmembrane region" description="Helical" evidence="1">
    <location>
        <begin position="154"/>
        <end position="176"/>
    </location>
</feature>
<dbReference type="PANTHER" id="PTHR37692:SF1">
    <property type="entry name" value="DUF420 DOMAIN-CONTAINING PROTEIN"/>
    <property type="match status" value="1"/>
</dbReference>
<dbReference type="InterPro" id="IPR007352">
    <property type="entry name" value="DUF420"/>
</dbReference>
<keyword evidence="1" id="KW-0812">Transmembrane</keyword>
<feature type="transmembrane region" description="Helical" evidence="1">
    <location>
        <begin position="81"/>
        <end position="98"/>
    </location>
</feature>
<keyword evidence="1" id="KW-0472">Membrane</keyword>
<dbReference type="AlphaFoldDB" id="A0AA41XCI5"/>
<dbReference type="PANTHER" id="PTHR37692">
    <property type="entry name" value="HYPOTHETICAL MEMBRANE SPANNING PROTEIN"/>
    <property type="match status" value="1"/>
</dbReference>
<dbReference type="Pfam" id="PF04238">
    <property type="entry name" value="DUF420"/>
    <property type="match status" value="1"/>
</dbReference>
<feature type="transmembrane region" description="Helical" evidence="1">
    <location>
        <begin position="118"/>
        <end position="142"/>
    </location>
</feature>
<feature type="transmembrane region" description="Helical" evidence="1">
    <location>
        <begin position="12"/>
        <end position="32"/>
    </location>
</feature>
<feature type="transmembrane region" description="Helical" evidence="1">
    <location>
        <begin position="52"/>
        <end position="69"/>
    </location>
</feature>
<protein>
    <submittedName>
        <fullName evidence="2">DUF420 domain-containing protein</fullName>
    </submittedName>
</protein>
<sequence>MHEKPTTQRNFTAVIVTLSIVVNALILIVFFGPFGHKGHVGFDITFMPRMNAVFNSFTFVFLLAGLYFIKKGNVTLHKRFVLAAFTTTLLFAITYLTYHYLSAQPTHYGGTGFMRTFYFFILITHSILAAIIVPMALFSLVWGWTNQLTKHRKIVRWTMPLWLYVSFTGVLVYVLLSPYY</sequence>
<name>A0AA41XCI5_9BACI</name>
<comment type="caution">
    <text evidence="2">The sequence shown here is derived from an EMBL/GenBank/DDBJ whole genome shotgun (WGS) entry which is preliminary data.</text>
</comment>
<proteinExistence type="predicted"/>
<keyword evidence="3" id="KW-1185">Reference proteome</keyword>
<reference evidence="2" key="1">
    <citation type="submission" date="2022-07" db="EMBL/GenBank/DDBJ databases">
        <authorList>
            <person name="Li W.-J."/>
            <person name="Deng Q.-Q."/>
        </authorList>
    </citation>
    <scope>NUCLEOTIDE SEQUENCE</scope>
    <source>
        <strain evidence="2">SYSU M60031</strain>
    </source>
</reference>
<gene>
    <name evidence="2" type="ORF">NK662_13555</name>
</gene>
<evidence type="ECO:0000313" key="3">
    <source>
        <dbReference type="Proteomes" id="UP001156102"/>
    </source>
</evidence>
<organism evidence="2 3">
    <name type="scientific">Ectobacillus ponti</name>
    <dbReference type="NCBI Taxonomy" id="2961894"/>
    <lineage>
        <taxon>Bacteria</taxon>
        <taxon>Bacillati</taxon>
        <taxon>Bacillota</taxon>
        <taxon>Bacilli</taxon>
        <taxon>Bacillales</taxon>
        <taxon>Bacillaceae</taxon>
        <taxon>Ectobacillus</taxon>
    </lineage>
</organism>
<dbReference type="EMBL" id="JANCLT010000006">
    <property type="protein sequence ID" value="MCP8969556.1"/>
    <property type="molecule type" value="Genomic_DNA"/>
</dbReference>
<accession>A0AA41XCI5</accession>
<evidence type="ECO:0000256" key="1">
    <source>
        <dbReference type="SAM" id="Phobius"/>
    </source>
</evidence>
<evidence type="ECO:0000313" key="2">
    <source>
        <dbReference type="EMBL" id="MCP8969556.1"/>
    </source>
</evidence>